<dbReference type="EMBL" id="SZON01002471">
    <property type="protein sequence ID" value="TKI86779.1"/>
    <property type="molecule type" value="Genomic_DNA"/>
</dbReference>
<evidence type="ECO:0000256" key="1">
    <source>
        <dbReference type="SAM" id="Phobius"/>
    </source>
</evidence>
<keyword evidence="1" id="KW-0812">Transmembrane</keyword>
<feature type="transmembrane region" description="Helical" evidence="1">
    <location>
        <begin position="25"/>
        <end position="42"/>
    </location>
</feature>
<dbReference type="Proteomes" id="UP000305222">
    <property type="component" value="Unassembled WGS sequence"/>
</dbReference>
<proteinExistence type="predicted"/>
<reference evidence="2 3" key="1">
    <citation type="journal article" date="2019" name="Environ. Microbiol.">
        <title>An active ?-lactamase is a part of an orchestrated cell wall stress resistance network of Bacillus subtilis and related rhizosphere species.</title>
        <authorList>
            <person name="Bucher T."/>
            <person name="Keren-Paz A."/>
            <person name="Hausser J."/>
            <person name="Olender T."/>
            <person name="Cytryn E."/>
            <person name="Kolodkin-Gal I."/>
        </authorList>
    </citation>
    <scope>NUCLEOTIDE SEQUENCE [LARGE SCALE GENOMIC DNA]</scope>
    <source>
        <strain evidence="2 3">I5</strain>
    </source>
</reference>
<dbReference type="AlphaFoldDB" id="A0A4U3AGU6"/>
<sequence length="112" mass="12708">YSNAKQNLDSLFKYQENVASKKDSLLLLILTLYSVVGQMLGFTMIDLLRNTDSNKISSPLEFFALLIAISGIVISLILGAQSLYQWSLQHKRRKSWVKQTVLSAVKEKDDKK</sequence>
<feature type="transmembrane region" description="Helical" evidence="1">
    <location>
        <begin position="62"/>
        <end position="84"/>
    </location>
</feature>
<feature type="non-terminal residue" evidence="2">
    <location>
        <position position="1"/>
    </location>
</feature>
<comment type="caution">
    <text evidence="2">The sequence shown here is derived from an EMBL/GenBank/DDBJ whole genome shotgun (WGS) entry which is preliminary data.</text>
</comment>
<keyword evidence="1" id="KW-0472">Membrane</keyword>
<evidence type="ECO:0000313" key="2">
    <source>
        <dbReference type="EMBL" id="TKI86779.1"/>
    </source>
</evidence>
<evidence type="ECO:0000313" key="3">
    <source>
        <dbReference type="Proteomes" id="UP000305222"/>
    </source>
</evidence>
<name>A0A4U3AGU6_9BACI</name>
<protein>
    <submittedName>
        <fullName evidence="2">Uncharacterized protein</fullName>
    </submittedName>
</protein>
<accession>A0A4U3AGU6</accession>
<organism evidence="2 3">
    <name type="scientific">Bacillus wiedmannii</name>
    <dbReference type="NCBI Taxonomy" id="1890302"/>
    <lineage>
        <taxon>Bacteria</taxon>
        <taxon>Bacillati</taxon>
        <taxon>Bacillota</taxon>
        <taxon>Bacilli</taxon>
        <taxon>Bacillales</taxon>
        <taxon>Bacillaceae</taxon>
        <taxon>Bacillus</taxon>
        <taxon>Bacillus cereus group</taxon>
    </lineage>
</organism>
<gene>
    <name evidence="2" type="ORF">FC699_29820</name>
</gene>
<keyword evidence="1" id="KW-1133">Transmembrane helix</keyword>